<feature type="transmembrane region" description="Helical" evidence="8">
    <location>
        <begin position="700"/>
        <end position="724"/>
    </location>
</feature>
<feature type="transmembrane region" description="Helical" evidence="8">
    <location>
        <begin position="661"/>
        <end position="680"/>
    </location>
</feature>
<evidence type="ECO:0000256" key="7">
    <source>
        <dbReference type="SAM" id="MobiDB-lite"/>
    </source>
</evidence>
<dbReference type="PANTHER" id="PTHR19432:SF35">
    <property type="entry name" value="SOLUTE CARRIER FAMILY 45 MEMBER 3 ISOFORM X1"/>
    <property type="match status" value="1"/>
</dbReference>
<feature type="transmembrane region" description="Helical" evidence="8">
    <location>
        <begin position="379"/>
        <end position="399"/>
    </location>
</feature>
<proteinExistence type="inferred from homology"/>
<name>A0A0A2IU11_PENEN</name>
<dbReference type="AlphaFoldDB" id="A0A0A2IU11"/>
<feature type="transmembrane region" description="Helical" evidence="8">
    <location>
        <begin position="635"/>
        <end position="654"/>
    </location>
</feature>
<reference evidence="9 10" key="1">
    <citation type="journal article" date="2015" name="Mol. Plant Microbe Interact.">
        <title>Genome, transcriptome, and functional analyses of Penicillium expansum provide new insights into secondary metabolism and pathogenicity.</title>
        <authorList>
            <person name="Ballester A.R."/>
            <person name="Marcet-Houben M."/>
            <person name="Levin E."/>
            <person name="Sela N."/>
            <person name="Selma-Lazaro C."/>
            <person name="Carmona L."/>
            <person name="Wisniewski M."/>
            <person name="Droby S."/>
            <person name="Gonzalez-Candelas L."/>
            <person name="Gabaldon T."/>
        </authorList>
    </citation>
    <scope>NUCLEOTIDE SEQUENCE [LARGE SCALE GENOMIC DNA]</scope>
    <source>
        <strain evidence="9 10">MD-8</strain>
    </source>
</reference>
<feature type="transmembrane region" description="Helical" evidence="8">
    <location>
        <begin position="736"/>
        <end position="752"/>
    </location>
</feature>
<dbReference type="Pfam" id="PF11807">
    <property type="entry name" value="UstYa"/>
    <property type="match status" value="1"/>
</dbReference>
<feature type="compositionally biased region" description="Polar residues" evidence="7">
    <location>
        <begin position="1"/>
        <end position="18"/>
    </location>
</feature>
<dbReference type="EMBL" id="JQFZ01000380">
    <property type="protein sequence ID" value="KGO49443.1"/>
    <property type="molecule type" value="Genomic_DNA"/>
</dbReference>
<feature type="region of interest" description="Disordered" evidence="7">
    <location>
        <begin position="1"/>
        <end position="33"/>
    </location>
</feature>
<keyword evidence="2" id="KW-0813">Transport</keyword>
<feature type="transmembrane region" description="Helical" evidence="8">
    <location>
        <begin position="314"/>
        <end position="335"/>
    </location>
</feature>
<gene>
    <name evidence="9" type="ORF">PEX2_051410</name>
</gene>
<evidence type="ECO:0000256" key="3">
    <source>
        <dbReference type="ARBA" id="ARBA00022692"/>
    </source>
</evidence>
<evidence type="ECO:0000256" key="2">
    <source>
        <dbReference type="ARBA" id="ARBA00022448"/>
    </source>
</evidence>
<evidence type="ECO:0000313" key="10">
    <source>
        <dbReference type="Proteomes" id="UP000030143"/>
    </source>
</evidence>
<comment type="similarity">
    <text evidence="6">Belongs to the ustYa family.</text>
</comment>
<dbReference type="RefSeq" id="XP_016592856.1">
    <property type="nucleotide sequence ID" value="XM_016742416.1"/>
</dbReference>
<dbReference type="GO" id="GO:0005886">
    <property type="term" value="C:plasma membrane"/>
    <property type="evidence" value="ECO:0007669"/>
    <property type="project" value="TreeGrafter"/>
</dbReference>
<evidence type="ECO:0000256" key="8">
    <source>
        <dbReference type="SAM" id="Phobius"/>
    </source>
</evidence>
<comment type="caution">
    <text evidence="9">The sequence shown here is derived from an EMBL/GenBank/DDBJ whole genome shotgun (WGS) entry which is preliminary data.</text>
</comment>
<evidence type="ECO:0000256" key="5">
    <source>
        <dbReference type="ARBA" id="ARBA00023136"/>
    </source>
</evidence>
<organism evidence="9 10">
    <name type="scientific">Penicillium expansum</name>
    <name type="common">Blue mold rot fungus</name>
    <dbReference type="NCBI Taxonomy" id="27334"/>
    <lineage>
        <taxon>Eukaryota</taxon>
        <taxon>Fungi</taxon>
        <taxon>Dikarya</taxon>
        <taxon>Ascomycota</taxon>
        <taxon>Pezizomycotina</taxon>
        <taxon>Eurotiomycetes</taxon>
        <taxon>Eurotiomycetidae</taxon>
        <taxon>Eurotiales</taxon>
        <taxon>Aspergillaceae</taxon>
        <taxon>Penicillium</taxon>
    </lineage>
</organism>
<sequence length="762" mass="84504">MEYSKLSTFDTPSAHAQKSSSEDPSFSSQPLLSNEEDMNLDVDGYSRHDRRQSFIRAVIIHSLIFLTYTLAFVGLNSSFRQKSCPPQLTYSPIQGAVSYEKTWYDGSLGNRNRYIGEPRPELEEAWHELTVNNNLKLTQSELQKLNKSAIELSDGSGYFGQVMVYHHLHCLKFLREALYPDAYEGSTMEHLDHCVDDIRQALMCNPDISASTFFWEDGVRRPQPDFTLYKTCVNWEHFDAWATERQFSMFDQKSLINPVYATEERQLLGIAFPMVNGSIEFTPPGPDMHVVWPEEGQMQEELLDTRSPPSVFQVLVLASGFGTLQLVFALLASYGSAQLLSVGVSQAATGLIWLSGPLAGTFIQPLIGIISDKFGHQKIIVATGVIGLVVSLLGLGWAPDLKDEKCELAKALVVLSICTLNIVVQPVQLGLRILIIEACRLEQQTMVSAWVVRMIGIGNILAQLAGSVDTTILRPFTTGSHFKDLCLLTSIGLIITTVGLGLFVGVERTPRSVSEKLNIQQSRSVGLWKAIRTVSPGVLSVWKVQVFSWMGWFQFLYYVTMYIDYLGLHDLLQDSAITDEEAQRSIKTESLQFGSRAMLLNACVSFISSMLLPWLFKGNGPSDLKFSNHITLSNIWMISQALFGAGMICTLWVTSVAGATFIISILGLSWCCTAWIPYTLVSTKLSQESRNALRPHNPGLIMSLHNVSIAAPQILAALIAGSIFWASRDGENQARYVLAVGGVFGLGAAWMAKNLTIEKELH</sequence>
<evidence type="ECO:0000256" key="4">
    <source>
        <dbReference type="ARBA" id="ARBA00022989"/>
    </source>
</evidence>
<feature type="transmembrane region" description="Helical" evidence="8">
    <location>
        <begin position="347"/>
        <end position="367"/>
    </location>
</feature>
<dbReference type="GeneID" id="27677835"/>
<dbReference type="SUPFAM" id="SSF103473">
    <property type="entry name" value="MFS general substrate transporter"/>
    <property type="match status" value="1"/>
</dbReference>
<evidence type="ECO:0000256" key="1">
    <source>
        <dbReference type="ARBA" id="ARBA00004141"/>
    </source>
</evidence>
<comment type="subcellular location">
    <subcellularLocation>
        <location evidence="1">Membrane</location>
        <topology evidence="1">Multi-pass membrane protein</topology>
    </subcellularLocation>
</comment>
<dbReference type="GO" id="GO:0008506">
    <property type="term" value="F:sucrose:proton symporter activity"/>
    <property type="evidence" value="ECO:0007669"/>
    <property type="project" value="TreeGrafter"/>
</dbReference>
<feature type="transmembrane region" description="Helical" evidence="8">
    <location>
        <begin position="411"/>
        <end position="435"/>
    </location>
</feature>
<dbReference type="InterPro" id="IPR021765">
    <property type="entry name" value="UstYa-like"/>
</dbReference>
<dbReference type="HOGENOM" id="CLU_366050_0_0_1"/>
<dbReference type="InterPro" id="IPR036259">
    <property type="entry name" value="MFS_trans_sf"/>
</dbReference>
<feature type="transmembrane region" description="Helical" evidence="8">
    <location>
        <begin position="54"/>
        <end position="75"/>
    </location>
</feature>
<keyword evidence="5 8" id="KW-0472">Membrane</keyword>
<dbReference type="Gene3D" id="1.20.1250.20">
    <property type="entry name" value="MFS general substrate transporter like domains"/>
    <property type="match status" value="1"/>
</dbReference>
<keyword evidence="10" id="KW-1185">Reference proteome</keyword>
<protein>
    <submittedName>
        <fullName evidence="9">Major facilitator superfamily domain, general substrate transporter</fullName>
    </submittedName>
</protein>
<keyword evidence="4 8" id="KW-1133">Transmembrane helix</keyword>
<keyword evidence="3 8" id="KW-0812">Transmembrane</keyword>
<feature type="transmembrane region" description="Helical" evidence="8">
    <location>
        <begin position="485"/>
        <end position="506"/>
    </location>
</feature>
<feature type="transmembrane region" description="Helical" evidence="8">
    <location>
        <begin position="597"/>
        <end position="615"/>
    </location>
</feature>
<dbReference type="GO" id="GO:0043386">
    <property type="term" value="P:mycotoxin biosynthetic process"/>
    <property type="evidence" value="ECO:0007669"/>
    <property type="project" value="InterPro"/>
</dbReference>
<evidence type="ECO:0000313" key="9">
    <source>
        <dbReference type="EMBL" id="KGO49443.1"/>
    </source>
</evidence>
<dbReference type="Proteomes" id="UP000030143">
    <property type="component" value="Unassembled WGS sequence"/>
</dbReference>
<evidence type="ECO:0000256" key="6">
    <source>
        <dbReference type="ARBA" id="ARBA00035112"/>
    </source>
</evidence>
<accession>A0A0A2IU11</accession>
<dbReference type="VEuPathDB" id="FungiDB:PEXP_045950"/>
<dbReference type="PANTHER" id="PTHR19432">
    <property type="entry name" value="SUGAR TRANSPORTER"/>
    <property type="match status" value="1"/>
</dbReference>